<dbReference type="RefSeq" id="WP_151069281.1">
    <property type="nucleotide sequence ID" value="NZ_CP032518.1"/>
</dbReference>
<dbReference type="Gene3D" id="3.40.190.10">
    <property type="entry name" value="Periplasmic binding protein-like II"/>
    <property type="match status" value="1"/>
</dbReference>
<dbReference type="InterPro" id="IPR042100">
    <property type="entry name" value="Bug_dom1"/>
</dbReference>
<dbReference type="PANTHER" id="PTHR42928:SF5">
    <property type="entry name" value="BLR1237 PROTEIN"/>
    <property type="match status" value="1"/>
</dbReference>
<dbReference type="AlphaFoldDB" id="A0A5P3VDF3"/>
<dbReference type="Gene3D" id="3.40.190.150">
    <property type="entry name" value="Bordetella uptake gene, domain 1"/>
    <property type="match status" value="1"/>
</dbReference>
<dbReference type="Pfam" id="PF03401">
    <property type="entry name" value="TctC"/>
    <property type="match status" value="1"/>
</dbReference>
<feature type="chain" id="PRO_5025039010" evidence="2">
    <location>
        <begin position="24"/>
        <end position="324"/>
    </location>
</feature>
<dbReference type="SUPFAM" id="SSF53850">
    <property type="entry name" value="Periplasmic binding protein-like II"/>
    <property type="match status" value="1"/>
</dbReference>
<evidence type="ECO:0000256" key="1">
    <source>
        <dbReference type="ARBA" id="ARBA00006987"/>
    </source>
</evidence>
<name>A0A5P3VDF3_9BURK</name>
<sequence>MSMQHMKALLPALAMAWSAASLAQAYPARPVTLIVPAAPGGVVDAIGRAYADEFGRHTGQPMVVLNKPGASATLGTQMAARAAPDGYTLLMTQSTSILNAPLIKKVPYDARRDLAFITQVATASLVAAVSRDVPARNMQEFVTWASANQGKVNYGSFGTGGGAHIVTAYLSSSRGLGMSHIPFPSETQEVQALAGGSVQIAIASAGALAPHVASGRVRMLAVIGEKRLPGLPDVPTLSESGFRDPEFRPQSWIVMMAPAATPPDVLAFVEKTSREIVRSTPLRARFQAYGLAPVGNSSAEFRHNFETLMPVMERLIQASGAAAE</sequence>
<reference evidence="3 4" key="1">
    <citation type="submission" date="2018-09" db="EMBL/GenBank/DDBJ databases">
        <title>Complete genome sequence of Cupriavidus oxalaticus T2, a bacterium capable of phenol tolerance and degradation.</title>
        <authorList>
            <person name="Yan J."/>
        </authorList>
    </citation>
    <scope>NUCLEOTIDE SEQUENCE [LARGE SCALE GENOMIC DNA]</scope>
    <source>
        <strain evidence="3 4">T2</strain>
    </source>
</reference>
<dbReference type="Proteomes" id="UP000325743">
    <property type="component" value="Chromosome 1"/>
</dbReference>
<evidence type="ECO:0000256" key="2">
    <source>
        <dbReference type="SAM" id="SignalP"/>
    </source>
</evidence>
<dbReference type="EMBL" id="CP032518">
    <property type="protein sequence ID" value="QEZ42919.1"/>
    <property type="molecule type" value="Genomic_DNA"/>
</dbReference>
<comment type="similarity">
    <text evidence="1">Belongs to the UPF0065 (bug) family.</text>
</comment>
<evidence type="ECO:0000313" key="4">
    <source>
        <dbReference type="Proteomes" id="UP000325743"/>
    </source>
</evidence>
<protein>
    <submittedName>
        <fullName evidence="3">Tripartite tricarboxylate transporter substrate binding protein</fullName>
    </submittedName>
</protein>
<proteinExistence type="inferred from homology"/>
<dbReference type="PIRSF" id="PIRSF017082">
    <property type="entry name" value="YflP"/>
    <property type="match status" value="1"/>
</dbReference>
<feature type="signal peptide" evidence="2">
    <location>
        <begin position="1"/>
        <end position="23"/>
    </location>
</feature>
<dbReference type="PANTHER" id="PTHR42928">
    <property type="entry name" value="TRICARBOXYLATE-BINDING PROTEIN"/>
    <property type="match status" value="1"/>
</dbReference>
<dbReference type="InterPro" id="IPR005064">
    <property type="entry name" value="BUG"/>
</dbReference>
<accession>A0A5P3VDF3</accession>
<gene>
    <name evidence="3" type="ORF">D2917_00810</name>
</gene>
<keyword evidence="2" id="KW-0732">Signal</keyword>
<organism evidence="3 4">
    <name type="scientific">Cupriavidus oxalaticus</name>
    <dbReference type="NCBI Taxonomy" id="96344"/>
    <lineage>
        <taxon>Bacteria</taxon>
        <taxon>Pseudomonadati</taxon>
        <taxon>Pseudomonadota</taxon>
        <taxon>Betaproteobacteria</taxon>
        <taxon>Burkholderiales</taxon>
        <taxon>Burkholderiaceae</taxon>
        <taxon>Cupriavidus</taxon>
    </lineage>
</organism>
<evidence type="ECO:0000313" key="3">
    <source>
        <dbReference type="EMBL" id="QEZ42919.1"/>
    </source>
</evidence>
<dbReference type="CDD" id="cd07012">
    <property type="entry name" value="PBP2_Bug_TTT"/>
    <property type="match status" value="1"/>
</dbReference>